<sequence length="73" mass="8527">MRVLDIVNTISIPDTIRYRITPHGDGVTFCLWEIARSSDLQEQPFLFKVNQRLASREEAQQLLKNYLESFRTG</sequence>
<dbReference type="AlphaFoldDB" id="A0A832H6W8"/>
<dbReference type="EMBL" id="DSRD01000854">
    <property type="protein sequence ID" value="HGW95326.1"/>
    <property type="molecule type" value="Genomic_DNA"/>
</dbReference>
<comment type="caution">
    <text evidence="1">The sequence shown here is derived from an EMBL/GenBank/DDBJ whole genome shotgun (WGS) entry which is preliminary data.</text>
</comment>
<protein>
    <submittedName>
        <fullName evidence="1">Uncharacterized protein</fullName>
    </submittedName>
</protein>
<gene>
    <name evidence="1" type="ORF">ENR47_13775</name>
</gene>
<name>A0A832H6W8_9CYAN</name>
<reference evidence="1" key="1">
    <citation type="journal article" date="2020" name="mSystems">
        <title>Genome- and Community-Level Interaction Insights into Carbon Utilization and Element Cycling Functions of Hydrothermarchaeota in Hydrothermal Sediment.</title>
        <authorList>
            <person name="Zhou Z."/>
            <person name="Liu Y."/>
            <person name="Xu W."/>
            <person name="Pan J."/>
            <person name="Luo Z.H."/>
            <person name="Li M."/>
        </authorList>
    </citation>
    <scope>NUCLEOTIDE SEQUENCE [LARGE SCALE GENOMIC DNA]</scope>
    <source>
        <strain evidence="1">SpSt-402</strain>
    </source>
</reference>
<accession>A0A832H6W8</accession>
<proteinExistence type="predicted"/>
<organism evidence="1">
    <name type="scientific">Oscillatoriales cyanobacterium SpSt-402</name>
    <dbReference type="NCBI Taxonomy" id="2282168"/>
    <lineage>
        <taxon>Bacteria</taxon>
        <taxon>Bacillati</taxon>
        <taxon>Cyanobacteriota</taxon>
        <taxon>Cyanophyceae</taxon>
        <taxon>Oscillatoriophycideae</taxon>
        <taxon>Oscillatoriales</taxon>
    </lineage>
</organism>
<evidence type="ECO:0000313" key="1">
    <source>
        <dbReference type="EMBL" id="HGW95326.1"/>
    </source>
</evidence>